<sequence>MASAYTSSAHHSHSTMQSDFRLPSIRDLNFQYDNNPPASGPAQPEHPGPNPNISSRHEWSRSTHPPPPPPHMLSSQHPAPPPISHEHVPRHDLSYSTAHIPSAPGSIPPGPPREDPAQKRPRSGAAVGVSPRSSHVSFHSLSSPISPPCPSPPRKRAHHAQSTRHAVTLQNPYPQHPSYASQPPPSYPVQPPPPHDQVQHHPSSFAPPPPGYPGYATHYMPQRAPPPPAPHSNPYPPPPTDHWQQHPAQQQHVPAPPHYPKMAPVMPTSVDSRSTTHARHDIKLHQQEDTLAKIQNHCNCLYDFASRYGAPVQLQSSLPHIQPSAAELAEMHHRAALVVRLVEDLRRQCLVESETSNEISNSAAALVAPTHPPPEDHRPPKRPWEDMSSDSAAVAAAAPETGATAEAQSTAEADMELIRTKRATTSGQNGGPGQPKSKYRKRSRATPPGKCHSCNIRETPEWRRGPDGARTLCNACGLHYAKLMRKRDKASGPDGKAPQIDLETLRASTRMADVNGGFASPPNNNIGGGNIGHANGNSNSNASAGGSATGPSDPPASSPKGPTQGPSQSQAQQQARAGPSSKSGPVGYGGSGMVPITNGPSASVPAPPPSSSQGENMMGAPPPPWTTSGRTYSSTSSGAEHPHHHPHQHHAPSSYLRTSRGSPQ</sequence>
<feature type="compositionally biased region" description="Basic and acidic residues" evidence="7">
    <location>
        <begin position="84"/>
        <end position="93"/>
    </location>
</feature>
<name>A0A4S4LM90_9AGAM</name>
<proteinExistence type="predicted"/>
<dbReference type="Pfam" id="PF00320">
    <property type="entry name" value="GATA"/>
    <property type="match status" value="1"/>
</dbReference>
<evidence type="ECO:0000313" key="9">
    <source>
        <dbReference type="EMBL" id="THH13304.1"/>
    </source>
</evidence>
<keyword evidence="10" id="KW-1185">Reference proteome</keyword>
<feature type="compositionally biased region" description="Basic residues" evidence="7">
    <location>
        <begin position="153"/>
        <end position="162"/>
    </location>
</feature>
<evidence type="ECO:0000313" key="10">
    <source>
        <dbReference type="Proteomes" id="UP000310158"/>
    </source>
</evidence>
<dbReference type="GO" id="GO:0006355">
    <property type="term" value="P:regulation of DNA-templated transcription"/>
    <property type="evidence" value="ECO:0007669"/>
    <property type="project" value="InterPro"/>
</dbReference>
<feature type="compositionally biased region" description="Low complexity" evidence="7">
    <location>
        <begin position="558"/>
        <end position="580"/>
    </location>
</feature>
<feature type="compositionally biased region" description="Low complexity" evidence="7">
    <location>
        <begin position="172"/>
        <end position="181"/>
    </location>
</feature>
<protein>
    <recommendedName>
        <fullName evidence="8">GATA-type domain-containing protein</fullName>
    </recommendedName>
</protein>
<feature type="compositionally biased region" description="Low complexity" evidence="7">
    <location>
        <begin position="392"/>
        <end position="407"/>
    </location>
</feature>
<feature type="compositionally biased region" description="Pro residues" evidence="7">
    <location>
        <begin position="182"/>
        <end position="195"/>
    </location>
</feature>
<feature type="compositionally biased region" description="Low complexity" evidence="7">
    <location>
        <begin position="626"/>
        <end position="638"/>
    </location>
</feature>
<dbReference type="InterPro" id="IPR000679">
    <property type="entry name" value="Znf_GATA"/>
</dbReference>
<evidence type="ECO:0000256" key="1">
    <source>
        <dbReference type="ARBA" id="ARBA00022723"/>
    </source>
</evidence>
<dbReference type="SUPFAM" id="SSF57716">
    <property type="entry name" value="Glucocorticoid receptor-like (DNA-binding domain)"/>
    <property type="match status" value="1"/>
</dbReference>
<evidence type="ECO:0000256" key="4">
    <source>
        <dbReference type="ARBA" id="ARBA00023015"/>
    </source>
</evidence>
<feature type="region of interest" description="Disordered" evidence="7">
    <location>
        <begin position="353"/>
        <end position="465"/>
    </location>
</feature>
<feature type="compositionally biased region" description="Basic and acidic residues" evidence="7">
    <location>
        <begin position="373"/>
        <end position="385"/>
    </location>
</feature>
<feature type="compositionally biased region" description="Polar residues" evidence="7">
    <location>
        <begin position="655"/>
        <end position="664"/>
    </location>
</feature>
<dbReference type="EMBL" id="SGPL01000366">
    <property type="protein sequence ID" value="THH13304.1"/>
    <property type="molecule type" value="Genomic_DNA"/>
</dbReference>
<dbReference type="GO" id="GO:0008270">
    <property type="term" value="F:zinc ion binding"/>
    <property type="evidence" value="ECO:0007669"/>
    <property type="project" value="UniProtKB-KW"/>
</dbReference>
<evidence type="ECO:0000256" key="2">
    <source>
        <dbReference type="ARBA" id="ARBA00022771"/>
    </source>
</evidence>
<dbReference type="OrthoDB" id="2162994at2759"/>
<feature type="compositionally biased region" description="Low complexity" evidence="7">
    <location>
        <begin position="532"/>
        <end position="551"/>
    </location>
</feature>
<dbReference type="GO" id="GO:0043565">
    <property type="term" value="F:sequence-specific DNA binding"/>
    <property type="evidence" value="ECO:0007669"/>
    <property type="project" value="InterPro"/>
</dbReference>
<keyword evidence="4" id="KW-0805">Transcription regulation</keyword>
<dbReference type="PROSITE" id="PS00344">
    <property type="entry name" value="GATA_ZN_FINGER_1"/>
    <property type="match status" value="1"/>
</dbReference>
<evidence type="ECO:0000256" key="6">
    <source>
        <dbReference type="PROSITE-ProRule" id="PRU00094"/>
    </source>
</evidence>
<dbReference type="PANTHER" id="PTHR47172:SF24">
    <property type="entry name" value="GATA ZINC FINGER DOMAIN-CONTAINING PROTEIN 14-RELATED"/>
    <property type="match status" value="1"/>
</dbReference>
<feature type="domain" description="GATA-type" evidence="8">
    <location>
        <begin position="445"/>
        <end position="480"/>
    </location>
</feature>
<keyword evidence="5" id="KW-0804">Transcription</keyword>
<feature type="region of interest" description="Disordered" evidence="7">
    <location>
        <begin position="513"/>
        <end position="664"/>
    </location>
</feature>
<comment type="caution">
    <text evidence="9">The sequence shown here is derived from an EMBL/GenBank/DDBJ whole genome shotgun (WGS) entry which is preliminary data.</text>
</comment>
<dbReference type="InterPro" id="IPR013088">
    <property type="entry name" value="Znf_NHR/GATA"/>
</dbReference>
<dbReference type="PROSITE" id="PS50114">
    <property type="entry name" value="GATA_ZN_FINGER_2"/>
    <property type="match status" value="1"/>
</dbReference>
<feature type="region of interest" description="Disordered" evidence="7">
    <location>
        <begin position="1"/>
        <end position="272"/>
    </location>
</feature>
<dbReference type="PANTHER" id="PTHR47172">
    <property type="entry name" value="OS01G0976800 PROTEIN"/>
    <property type="match status" value="1"/>
</dbReference>
<keyword evidence="3" id="KW-0862">Zinc</keyword>
<dbReference type="AlphaFoldDB" id="A0A4S4LM90"/>
<feature type="compositionally biased region" description="Pro residues" evidence="7">
    <location>
        <begin position="223"/>
        <end position="240"/>
    </location>
</feature>
<organism evidence="9 10">
    <name type="scientific">Bondarzewia mesenterica</name>
    <dbReference type="NCBI Taxonomy" id="1095465"/>
    <lineage>
        <taxon>Eukaryota</taxon>
        <taxon>Fungi</taxon>
        <taxon>Dikarya</taxon>
        <taxon>Basidiomycota</taxon>
        <taxon>Agaricomycotina</taxon>
        <taxon>Agaricomycetes</taxon>
        <taxon>Russulales</taxon>
        <taxon>Bondarzewiaceae</taxon>
        <taxon>Bondarzewia</taxon>
    </lineage>
</organism>
<dbReference type="Gene3D" id="3.30.50.10">
    <property type="entry name" value="Erythroid Transcription Factor GATA-1, subunit A"/>
    <property type="match status" value="1"/>
</dbReference>
<accession>A0A4S4LM90</accession>
<keyword evidence="2 6" id="KW-0863">Zinc-finger</keyword>
<dbReference type="CDD" id="cd00202">
    <property type="entry name" value="ZnF_GATA"/>
    <property type="match status" value="1"/>
</dbReference>
<dbReference type="Proteomes" id="UP000310158">
    <property type="component" value="Unassembled WGS sequence"/>
</dbReference>
<feature type="compositionally biased region" description="Low complexity" evidence="7">
    <location>
        <begin position="130"/>
        <end position="144"/>
    </location>
</feature>
<gene>
    <name evidence="9" type="ORF">EW146_g6895</name>
</gene>
<evidence type="ECO:0000256" key="7">
    <source>
        <dbReference type="SAM" id="MobiDB-lite"/>
    </source>
</evidence>
<keyword evidence="1" id="KW-0479">Metal-binding</keyword>
<evidence type="ECO:0000256" key="5">
    <source>
        <dbReference type="ARBA" id="ARBA00023163"/>
    </source>
</evidence>
<dbReference type="SMART" id="SM00401">
    <property type="entry name" value="ZnF_GATA"/>
    <property type="match status" value="1"/>
</dbReference>
<evidence type="ECO:0000256" key="3">
    <source>
        <dbReference type="ARBA" id="ARBA00022833"/>
    </source>
</evidence>
<feature type="compositionally biased region" description="Polar residues" evidence="7">
    <location>
        <begin position="353"/>
        <end position="363"/>
    </location>
</feature>
<reference evidence="9 10" key="1">
    <citation type="submission" date="2019-02" db="EMBL/GenBank/DDBJ databases">
        <title>Genome sequencing of the rare red list fungi Bondarzewia mesenterica.</title>
        <authorList>
            <person name="Buettner E."/>
            <person name="Kellner H."/>
        </authorList>
    </citation>
    <scope>NUCLEOTIDE SEQUENCE [LARGE SCALE GENOMIC DNA]</scope>
    <source>
        <strain evidence="9 10">DSM 108281</strain>
    </source>
</reference>
<evidence type="ECO:0000259" key="8">
    <source>
        <dbReference type="PROSITE" id="PS50114"/>
    </source>
</evidence>